<gene>
    <name evidence="6" type="ORF">BOO71_0010303</name>
</gene>
<dbReference type="InterPro" id="IPR020578">
    <property type="entry name" value="Aminotrans_V_PyrdxlP_BS"/>
</dbReference>
<dbReference type="Gene3D" id="3.90.1150.10">
    <property type="entry name" value="Aspartate Aminotransferase, domain 1"/>
    <property type="match status" value="1"/>
</dbReference>
<evidence type="ECO:0000313" key="6">
    <source>
        <dbReference type="EMBL" id="OLV16923.1"/>
    </source>
</evidence>
<organism evidence="6 7">
    <name type="scientific">Deinococcus marmoris</name>
    <dbReference type="NCBI Taxonomy" id="249408"/>
    <lineage>
        <taxon>Bacteria</taxon>
        <taxon>Thermotogati</taxon>
        <taxon>Deinococcota</taxon>
        <taxon>Deinococci</taxon>
        <taxon>Deinococcales</taxon>
        <taxon>Deinococcaceae</taxon>
        <taxon>Deinococcus</taxon>
    </lineage>
</organism>
<dbReference type="RefSeq" id="WP_075834545.1">
    <property type="nucleotide sequence ID" value="NZ_MSTI01000118.1"/>
</dbReference>
<dbReference type="PANTHER" id="PTHR43586">
    <property type="entry name" value="CYSTEINE DESULFURASE"/>
    <property type="match status" value="1"/>
</dbReference>
<accession>A0A1U7NVG8</accession>
<evidence type="ECO:0000256" key="3">
    <source>
        <dbReference type="RuleBase" id="RU004075"/>
    </source>
</evidence>
<evidence type="ECO:0000313" key="7">
    <source>
        <dbReference type="Proteomes" id="UP000186607"/>
    </source>
</evidence>
<dbReference type="Pfam" id="PF00266">
    <property type="entry name" value="Aminotran_5"/>
    <property type="match status" value="1"/>
</dbReference>
<keyword evidence="2" id="KW-0663">Pyridoxal phosphate</keyword>
<dbReference type="Proteomes" id="UP000186607">
    <property type="component" value="Unassembled WGS sequence"/>
</dbReference>
<evidence type="ECO:0000256" key="2">
    <source>
        <dbReference type="ARBA" id="ARBA00022898"/>
    </source>
</evidence>
<comment type="similarity">
    <text evidence="3">Belongs to the class-V pyridoxal-phosphate-dependent aminotransferase family.</text>
</comment>
<dbReference type="SUPFAM" id="SSF53383">
    <property type="entry name" value="PLP-dependent transferases"/>
    <property type="match status" value="1"/>
</dbReference>
<dbReference type="PANTHER" id="PTHR43586:SF15">
    <property type="entry name" value="BLR3095 PROTEIN"/>
    <property type="match status" value="1"/>
</dbReference>
<proteinExistence type="inferred from homology"/>
<evidence type="ECO:0000256" key="4">
    <source>
        <dbReference type="RuleBase" id="RU004504"/>
    </source>
</evidence>
<dbReference type="AlphaFoldDB" id="A0A1U7NVG8"/>
<dbReference type="EMBL" id="MSTI01000118">
    <property type="protein sequence ID" value="OLV16923.1"/>
    <property type="molecule type" value="Genomic_DNA"/>
</dbReference>
<dbReference type="InterPro" id="IPR015422">
    <property type="entry name" value="PyrdxlP-dep_Trfase_small"/>
</dbReference>
<dbReference type="InterPro" id="IPR015421">
    <property type="entry name" value="PyrdxlP-dep_Trfase_major"/>
</dbReference>
<dbReference type="InterPro" id="IPR015424">
    <property type="entry name" value="PyrdxlP-dep_Trfase"/>
</dbReference>
<keyword evidence="7" id="KW-1185">Reference proteome</keyword>
<protein>
    <submittedName>
        <fullName evidence="6">Cysteine desulfurase</fullName>
    </submittedName>
</protein>
<dbReference type="Gene3D" id="3.40.640.10">
    <property type="entry name" value="Type I PLP-dependent aspartate aminotransferase-like (Major domain)"/>
    <property type="match status" value="1"/>
</dbReference>
<evidence type="ECO:0000259" key="5">
    <source>
        <dbReference type="Pfam" id="PF00266"/>
    </source>
</evidence>
<dbReference type="PROSITE" id="PS00595">
    <property type="entry name" value="AA_TRANSFER_CLASS_5"/>
    <property type="match status" value="1"/>
</dbReference>
<reference evidence="6 7" key="1">
    <citation type="submission" date="2017-01" db="EMBL/GenBank/DDBJ databases">
        <title>Genome Analysis of Deinococcus marmoris KOPRI26562.</title>
        <authorList>
            <person name="Kim J.H."/>
            <person name="Oh H.-M."/>
        </authorList>
    </citation>
    <scope>NUCLEOTIDE SEQUENCE [LARGE SCALE GENOMIC DNA]</scope>
    <source>
        <strain evidence="6 7">KOPRI26562</strain>
    </source>
</reference>
<comment type="caution">
    <text evidence="6">The sequence shown here is derived from an EMBL/GenBank/DDBJ whole genome shotgun (WGS) entry which is preliminary data.</text>
</comment>
<evidence type="ECO:0000256" key="1">
    <source>
        <dbReference type="ARBA" id="ARBA00001933"/>
    </source>
</evidence>
<comment type="cofactor">
    <cofactor evidence="1 4">
        <name>pyridoxal 5'-phosphate</name>
        <dbReference type="ChEBI" id="CHEBI:597326"/>
    </cofactor>
</comment>
<sequence length="377" mass="40085">MSLDLAAFRSHFPGLGAYVHANNCSRGALSLDVEAALTEYLRSWQAGGSPWGEWMAVWEEARAALAHLIGAQPEQLALTDSASHALAMAMRARSAADGPVVIEEHNFPSAYYLADALRRDGYQVRFTADYPGETPLERTCAALPGAATLVLAQVSFQTGELLEVACYAESARAQGCQVVLDGYQALGIVPTDVTALGVDYYLSGTHKYLLGTEGFAFLYAASGGLPHAPGWMAADDPMGMDLVRRDLSSTARRFETGTPNVVGAYACRAALELLNQLPAQERLAQVHACAAVVRRACDHAGLTVVTPAEPARHAAMIALGAHDAGKTAAAMLESGLLVSARGPVVRVSFHAYNTLDEAERIAGWVAAHSHHFQQESL</sequence>
<name>A0A1U7NVG8_9DEIO</name>
<dbReference type="InterPro" id="IPR000192">
    <property type="entry name" value="Aminotrans_V_dom"/>
</dbReference>
<feature type="domain" description="Aminotransferase class V" evidence="5">
    <location>
        <begin position="52"/>
        <end position="360"/>
    </location>
</feature>
<dbReference type="STRING" id="249408.BOO71_0010303"/>